<accession>A0ABN3XYF2</accession>
<evidence type="ECO:0000313" key="1">
    <source>
        <dbReference type="EMBL" id="GAA3008455.1"/>
    </source>
</evidence>
<dbReference type="PANTHER" id="PTHR36849">
    <property type="entry name" value="CYTOPLASMIC PROTEIN-RELATED"/>
    <property type="match status" value="1"/>
</dbReference>
<sequence length="123" mass="14817">MGKLQIKRAYEKTEPSDGKRVLVDRMWPRGIKKEKLPLALWEKEIAPNNELRKEFGHDPEKFPWFEKEYKKELDKNEKIEDFVKQIEEWLKDNNVTLIYGAKDRENNQAVVLKNYLLQRVESQ</sequence>
<keyword evidence="2" id="KW-1185">Reference proteome</keyword>
<protein>
    <submittedName>
        <fullName evidence="1">DUF488 family protein</fullName>
    </submittedName>
</protein>
<proteinExistence type="predicted"/>
<evidence type="ECO:0000313" key="2">
    <source>
        <dbReference type="Proteomes" id="UP001501577"/>
    </source>
</evidence>
<dbReference type="RefSeq" id="WP_068707041.1">
    <property type="nucleotide sequence ID" value="NZ_BAAAXQ010000005.1"/>
</dbReference>
<dbReference type="EMBL" id="BAAAXQ010000005">
    <property type="protein sequence ID" value="GAA3008455.1"/>
    <property type="molecule type" value="Genomic_DNA"/>
</dbReference>
<dbReference type="InterPro" id="IPR052552">
    <property type="entry name" value="YeaO-like"/>
</dbReference>
<dbReference type="PANTHER" id="PTHR36849:SF1">
    <property type="entry name" value="CYTOPLASMIC PROTEIN"/>
    <property type="match status" value="1"/>
</dbReference>
<gene>
    <name evidence="1" type="ORF">GCM10019998_00660</name>
</gene>
<reference evidence="1 2" key="1">
    <citation type="journal article" date="2019" name="Int. J. Syst. Evol. Microbiol.">
        <title>The Global Catalogue of Microorganisms (GCM) 10K type strain sequencing project: providing services to taxonomists for standard genome sequencing and annotation.</title>
        <authorList>
            <consortium name="The Broad Institute Genomics Platform"/>
            <consortium name="The Broad Institute Genome Sequencing Center for Infectious Disease"/>
            <person name="Wu L."/>
            <person name="Ma J."/>
        </authorList>
    </citation>
    <scope>NUCLEOTIDE SEQUENCE [LARGE SCALE GENOMIC DNA]</scope>
    <source>
        <strain evidence="1 2">JCM 8736</strain>
    </source>
</reference>
<organism evidence="1 2">
    <name type="scientific">Tetragenococcus solitarius</name>
    <dbReference type="NCBI Taxonomy" id="71453"/>
    <lineage>
        <taxon>Bacteria</taxon>
        <taxon>Bacillati</taxon>
        <taxon>Bacillota</taxon>
        <taxon>Bacilli</taxon>
        <taxon>Lactobacillales</taxon>
        <taxon>Enterococcaceae</taxon>
        <taxon>Tetragenococcus</taxon>
    </lineage>
</organism>
<name>A0ABN3XYF2_9ENTE</name>
<dbReference type="Pfam" id="PF22752">
    <property type="entry name" value="DUF488-N3i"/>
    <property type="match status" value="1"/>
</dbReference>
<dbReference type="Proteomes" id="UP001501577">
    <property type="component" value="Unassembled WGS sequence"/>
</dbReference>
<comment type="caution">
    <text evidence="1">The sequence shown here is derived from an EMBL/GenBank/DDBJ whole genome shotgun (WGS) entry which is preliminary data.</text>
</comment>